<keyword evidence="10" id="KW-1185">Reference proteome</keyword>
<dbReference type="SUPFAM" id="SSF54197">
    <property type="entry name" value="HIT-like"/>
    <property type="match status" value="1"/>
</dbReference>
<dbReference type="PROSITE" id="PS51084">
    <property type="entry name" value="HIT_2"/>
    <property type="match status" value="1"/>
</dbReference>
<keyword evidence="1" id="KW-0547">Nucleotide-binding</keyword>
<dbReference type="GeneID" id="6498126"/>
<evidence type="ECO:0000256" key="5">
    <source>
        <dbReference type="ARBA" id="ARBA00039802"/>
    </source>
</evidence>
<organism evidence="9 10">
    <name type="scientific">Drosophila ananassae</name>
    <name type="common">Fruit fly</name>
    <dbReference type="NCBI Taxonomy" id="7217"/>
    <lineage>
        <taxon>Eukaryota</taxon>
        <taxon>Metazoa</taxon>
        <taxon>Ecdysozoa</taxon>
        <taxon>Arthropoda</taxon>
        <taxon>Hexapoda</taxon>
        <taxon>Insecta</taxon>
        <taxon>Pterygota</taxon>
        <taxon>Neoptera</taxon>
        <taxon>Endopterygota</taxon>
        <taxon>Diptera</taxon>
        <taxon>Brachycera</taxon>
        <taxon>Muscomorpha</taxon>
        <taxon>Ephydroidea</taxon>
        <taxon>Drosophilidae</taxon>
        <taxon>Drosophila</taxon>
        <taxon>Sophophora</taxon>
    </lineage>
</organism>
<dbReference type="Proteomes" id="UP000007801">
    <property type="component" value="Unassembled WGS sequence"/>
</dbReference>
<gene>
    <name evidence="9" type="primary">Dana\GF15313</name>
    <name evidence="9" type="synonym">dana_GLEANR_16080</name>
    <name evidence="9" type="ORF">GF15313</name>
</gene>
<dbReference type="STRING" id="7217.B3MJE3"/>
<keyword evidence="2" id="KW-0378">Hydrolase</keyword>
<dbReference type="AlphaFoldDB" id="B3MJE3"/>
<dbReference type="FunCoup" id="B3MJE3">
    <property type="interactions" value="958"/>
</dbReference>
<dbReference type="KEGG" id="dan:6498126"/>
<evidence type="ECO:0000313" key="9">
    <source>
        <dbReference type="EMBL" id="EDV31353.2"/>
    </source>
</evidence>
<evidence type="ECO:0000313" key="10">
    <source>
        <dbReference type="Proteomes" id="UP000007801"/>
    </source>
</evidence>
<dbReference type="GO" id="GO:0016787">
    <property type="term" value="F:hydrolase activity"/>
    <property type="evidence" value="ECO:0007669"/>
    <property type="project" value="UniProtKB-KW"/>
</dbReference>
<dbReference type="EMBL" id="CH902620">
    <property type="protein sequence ID" value="EDV31353.2"/>
    <property type="molecule type" value="Genomic_DNA"/>
</dbReference>
<dbReference type="OrthoDB" id="275748at2759"/>
<evidence type="ECO:0000256" key="4">
    <source>
        <dbReference type="ARBA" id="ARBA00025764"/>
    </source>
</evidence>
<dbReference type="InterPro" id="IPR036265">
    <property type="entry name" value="HIT-like_sf"/>
</dbReference>
<sequence length="181" mass="20570">MSLLPETMLKRKKIYVACLSGLGLLVLLSLYKTGSVKTTSSGAQDCFFCDFAHHKQGPPPILEVETNEFVIFKDKYPAAKYHYLAIPKEHLDSFSVLNKSHVGLVRRMESGMKEFLKSKKVDPEKAIIGFHIPPFISVKHLHLHAIYPPSDMGLGNKISFMSSYWFKNSNDALRELEKREL</sequence>
<dbReference type="GO" id="GO:0000166">
    <property type="term" value="F:nucleotide binding"/>
    <property type="evidence" value="ECO:0007669"/>
    <property type="project" value="UniProtKB-KW"/>
</dbReference>
<comment type="catalytic activity">
    <reaction evidence="3">
        <text>adenosine 5'-phosphoramidate + H2O = NH4(+) + AMP</text>
        <dbReference type="Rhea" id="RHEA:67916"/>
        <dbReference type="ChEBI" id="CHEBI:15377"/>
        <dbReference type="ChEBI" id="CHEBI:28938"/>
        <dbReference type="ChEBI" id="CHEBI:57890"/>
        <dbReference type="ChEBI" id="CHEBI:456215"/>
    </reaction>
</comment>
<dbReference type="InParanoid" id="B3MJE3"/>
<evidence type="ECO:0000256" key="3">
    <source>
        <dbReference type="ARBA" id="ARBA00024472"/>
    </source>
</evidence>
<feature type="short sequence motif" description="Histidine triad motif" evidence="7">
    <location>
        <begin position="140"/>
        <end position="144"/>
    </location>
</feature>
<reference evidence="9 10" key="1">
    <citation type="journal article" date="2007" name="Nature">
        <title>Evolution of genes and genomes on the Drosophila phylogeny.</title>
        <authorList>
            <consortium name="Drosophila 12 Genomes Consortium"/>
            <person name="Clark A.G."/>
            <person name="Eisen M.B."/>
            <person name="Smith D.R."/>
            <person name="Bergman C.M."/>
            <person name="Oliver B."/>
            <person name="Markow T.A."/>
            <person name="Kaufman T.C."/>
            <person name="Kellis M."/>
            <person name="Gelbart W."/>
            <person name="Iyer V.N."/>
            <person name="Pollard D.A."/>
            <person name="Sackton T.B."/>
            <person name="Larracuente A.M."/>
            <person name="Singh N.D."/>
            <person name="Abad J.P."/>
            <person name="Abt D.N."/>
            <person name="Adryan B."/>
            <person name="Aguade M."/>
            <person name="Akashi H."/>
            <person name="Anderson W.W."/>
            <person name="Aquadro C.F."/>
            <person name="Ardell D.H."/>
            <person name="Arguello R."/>
            <person name="Artieri C.G."/>
            <person name="Barbash D.A."/>
            <person name="Barker D."/>
            <person name="Barsanti P."/>
            <person name="Batterham P."/>
            <person name="Batzoglou S."/>
            <person name="Begun D."/>
            <person name="Bhutkar A."/>
            <person name="Blanco E."/>
            <person name="Bosak S.A."/>
            <person name="Bradley R.K."/>
            <person name="Brand A.D."/>
            <person name="Brent M.R."/>
            <person name="Brooks A.N."/>
            <person name="Brown R.H."/>
            <person name="Butlin R.K."/>
            <person name="Caggese C."/>
            <person name="Calvi B.R."/>
            <person name="Bernardo de Carvalho A."/>
            <person name="Caspi A."/>
            <person name="Castrezana S."/>
            <person name="Celniker S.E."/>
            <person name="Chang J.L."/>
            <person name="Chapple C."/>
            <person name="Chatterji S."/>
            <person name="Chinwalla A."/>
            <person name="Civetta A."/>
            <person name="Clifton S.W."/>
            <person name="Comeron J.M."/>
            <person name="Costello J.C."/>
            <person name="Coyne J.A."/>
            <person name="Daub J."/>
            <person name="David R.G."/>
            <person name="Delcher A.L."/>
            <person name="Delehaunty K."/>
            <person name="Do C.B."/>
            <person name="Ebling H."/>
            <person name="Edwards K."/>
            <person name="Eickbush T."/>
            <person name="Evans J.D."/>
            <person name="Filipski A."/>
            <person name="Findeiss S."/>
            <person name="Freyhult E."/>
            <person name="Fulton L."/>
            <person name="Fulton R."/>
            <person name="Garcia A.C."/>
            <person name="Gardiner A."/>
            <person name="Garfield D.A."/>
            <person name="Garvin B.E."/>
            <person name="Gibson G."/>
            <person name="Gilbert D."/>
            <person name="Gnerre S."/>
            <person name="Godfrey J."/>
            <person name="Good R."/>
            <person name="Gotea V."/>
            <person name="Gravely B."/>
            <person name="Greenberg A.J."/>
            <person name="Griffiths-Jones S."/>
            <person name="Gross S."/>
            <person name="Guigo R."/>
            <person name="Gustafson E.A."/>
            <person name="Haerty W."/>
            <person name="Hahn M.W."/>
            <person name="Halligan D.L."/>
            <person name="Halpern A.L."/>
            <person name="Halter G.M."/>
            <person name="Han M.V."/>
            <person name="Heger A."/>
            <person name="Hillier L."/>
            <person name="Hinrichs A.S."/>
            <person name="Holmes I."/>
            <person name="Hoskins R.A."/>
            <person name="Hubisz M.J."/>
            <person name="Hultmark D."/>
            <person name="Huntley M.A."/>
            <person name="Jaffe D.B."/>
            <person name="Jagadeeshan S."/>
            <person name="Jeck W.R."/>
            <person name="Johnson J."/>
            <person name="Jones C.D."/>
            <person name="Jordan W.C."/>
            <person name="Karpen G.H."/>
            <person name="Kataoka E."/>
            <person name="Keightley P.D."/>
            <person name="Kheradpour P."/>
            <person name="Kirkness E.F."/>
            <person name="Koerich L.B."/>
            <person name="Kristiansen K."/>
            <person name="Kudrna D."/>
            <person name="Kulathinal R.J."/>
            <person name="Kumar S."/>
            <person name="Kwok R."/>
            <person name="Lander E."/>
            <person name="Langley C.H."/>
            <person name="Lapoint R."/>
            <person name="Lazzaro B.P."/>
            <person name="Lee S.J."/>
            <person name="Levesque L."/>
            <person name="Li R."/>
            <person name="Lin C.F."/>
            <person name="Lin M.F."/>
            <person name="Lindblad-Toh K."/>
            <person name="Llopart A."/>
            <person name="Long M."/>
            <person name="Low L."/>
            <person name="Lozovsky E."/>
            <person name="Lu J."/>
            <person name="Luo M."/>
            <person name="Machado C.A."/>
            <person name="Makalowski W."/>
            <person name="Marzo M."/>
            <person name="Matsuda M."/>
            <person name="Matzkin L."/>
            <person name="McAllister B."/>
            <person name="McBride C.S."/>
            <person name="McKernan B."/>
            <person name="McKernan K."/>
            <person name="Mendez-Lago M."/>
            <person name="Minx P."/>
            <person name="Mollenhauer M.U."/>
            <person name="Montooth K."/>
            <person name="Mount S.M."/>
            <person name="Mu X."/>
            <person name="Myers E."/>
            <person name="Negre B."/>
            <person name="Newfeld S."/>
            <person name="Nielsen R."/>
            <person name="Noor M.A."/>
            <person name="O'Grady P."/>
            <person name="Pachter L."/>
            <person name="Papaceit M."/>
            <person name="Parisi M.J."/>
            <person name="Parisi M."/>
            <person name="Parts L."/>
            <person name="Pedersen J.S."/>
            <person name="Pesole G."/>
            <person name="Phillippy A.M."/>
            <person name="Ponting C.P."/>
            <person name="Pop M."/>
            <person name="Porcelli D."/>
            <person name="Powell J.R."/>
            <person name="Prohaska S."/>
            <person name="Pruitt K."/>
            <person name="Puig M."/>
            <person name="Quesneville H."/>
            <person name="Ram K.R."/>
            <person name="Rand D."/>
            <person name="Rasmussen M.D."/>
            <person name="Reed L.K."/>
            <person name="Reenan R."/>
            <person name="Reily A."/>
            <person name="Remington K.A."/>
            <person name="Rieger T.T."/>
            <person name="Ritchie M.G."/>
            <person name="Robin C."/>
            <person name="Rogers Y.H."/>
            <person name="Rohde C."/>
            <person name="Rozas J."/>
            <person name="Rubenfield M.J."/>
            <person name="Ruiz A."/>
            <person name="Russo S."/>
            <person name="Salzberg S.L."/>
            <person name="Sanchez-Gracia A."/>
            <person name="Saranga D.J."/>
            <person name="Sato H."/>
            <person name="Schaeffer S.W."/>
            <person name="Schatz M.C."/>
            <person name="Schlenke T."/>
            <person name="Schwartz R."/>
            <person name="Segarra C."/>
            <person name="Singh R.S."/>
            <person name="Sirot L."/>
            <person name="Sirota M."/>
            <person name="Sisneros N.B."/>
            <person name="Smith C.D."/>
            <person name="Smith T.F."/>
            <person name="Spieth J."/>
            <person name="Stage D.E."/>
            <person name="Stark A."/>
            <person name="Stephan W."/>
            <person name="Strausberg R.L."/>
            <person name="Strempel S."/>
            <person name="Sturgill D."/>
            <person name="Sutton G."/>
            <person name="Sutton G.G."/>
            <person name="Tao W."/>
            <person name="Teichmann S."/>
            <person name="Tobari Y.N."/>
            <person name="Tomimura Y."/>
            <person name="Tsolas J.M."/>
            <person name="Valente V.L."/>
            <person name="Venter E."/>
            <person name="Venter J.C."/>
            <person name="Vicario S."/>
            <person name="Vieira F.G."/>
            <person name="Vilella A.J."/>
            <person name="Villasante A."/>
            <person name="Walenz B."/>
            <person name="Wang J."/>
            <person name="Wasserman M."/>
            <person name="Watts T."/>
            <person name="Wilson D."/>
            <person name="Wilson R.K."/>
            <person name="Wing R.A."/>
            <person name="Wolfner M.F."/>
            <person name="Wong A."/>
            <person name="Wong G.K."/>
            <person name="Wu C.I."/>
            <person name="Wu G."/>
            <person name="Yamamoto D."/>
            <person name="Yang H.P."/>
            <person name="Yang S.P."/>
            <person name="Yorke J.A."/>
            <person name="Yoshida K."/>
            <person name="Zdobnov E."/>
            <person name="Zhang P."/>
            <person name="Zhang Y."/>
            <person name="Zimin A.V."/>
            <person name="Baldwin J."/>
            <person name="Abdouelleil A."/>
            <person name="Abdulkadir J."/>
            <person name="Abebe A."/>
            <person name="Abera B."/>
            <person name="Abreu J."/>
            <person name="Acer S.C."/>
            <person name="Aftuck L."/>
            <person name="Alexander A."/>
            <person name="An P."/>
            <person name="Anderson E."/>
            <person name="Anderson S."/>
            <person name="Arachi H."/>
            <person name="Azer M."/>
            <person name="Bachantsang P."/>
            <person name="Barry A."/>
            <person name="Bayul T."/>
            <person name="Berlin A."/>
            <person name="Bessette D."/>
            <person name="Bloom T."/>
            <person name="Blye J."/>
            <person name="Boguslavskiy L."/>
            <person name="Bonnet C."/>
            <person name="Boukhgalter B."/>
            <person name="Bourzgui I."/>
            <person name="Brown A."/>
            <person name="Cahill P."/>
            <person name="Channer S."/>
            <person name="Cheshatsang Y."/>
            <person name="Chuda L."/>
            <person name="Citroen M."/>
            <person name="Collymore A."/>
            <person name="Cooke P."/>
            <person name="Costello M."/>
            <person name="D'Aco K."/>
            <person name="Daza R."/>
            <person name="De Haan G."/>
            <person name="DeGray S."/>
            <person name="DeMaso C."/>
            <person name="Dhargay N."/>
            <person name="Dooley K."/>
            <person name="Dooley E."/>
            <person name="Doricent M."/>
            <person name="Dorje P."/>
            <person name="Dorjee K."/>
            <person name="Dupes A."/>
            <person name="Elong R."/>
            <person name="Falk J."/>
            <person name="Farina A."/>
            <person name="Faro S."/>
            <person name="Ferguson D."/>
            <person name="Fisher S."/>
            <person name="Foley C.D."/>
            <person name="Franke A."/>
            <person name="Friedrich D."/>
            <person name="Gadbois L."/>
            <person name="Gearin G."/>
            <person name="Gearin C.R."/>
            <person name="Giannoukos G."/>
            <person name="Goode T."/>
            <person name="Graham J."/>
            <person name="Grandbois E."/>
            <person name="Grewal S."/>
            <person name="Gyaltsen K."/>
            <person name="Hafez N."/>
            <person name="Hagos B."/>
            <person name="Hall J."/>
            <person name="Henson C."/>
            <person name="Hollinger A."/>
            <person name="Honan T."/>
            <person name="Huard M.D."/>
            <person name="Hughes L."/>
            <person name="Hurhula B."/>
            <person name="Husby M.E."/>
            <person name="Kamat A."/>
            <person name="Kanga B."/>
            <person name="Kashin S."/>
            <person name="Khazanovich D."/>
            <person name="Kisner P."/>
            <person name="Lance K."/>
            <person name="Lara M."/>
            <person name="Lee W."/>
            <person name="Lennon N."/>
            <person name="Letendre F."/>
            <person name="LeVine R."/>
            <person name="Lipovsky A."/>
            <person name="Liu X."/>
            <person name="Liu J."/>
            <person name="Liu S."/>
            <person name="Lokyitsang T."/>
            <person name="Lokyitsang Y."/>
            <person name="Lubonja R."/>
            <person name="Lui A."/>
            <person name="MacDonald P."/>
            <person name="Magnisalis V."/>
            <person name="Maru K."/>
            <person name="Matthews C."/>
            <person name="McCusker W."/>
            <person name="McDonough S."/>
            <person name="Mehta T."/>
            <person name="Meldrim J."/>
            <person name="Meneus L."/>
            <person name="Mihai O."/>
            <person name="Mihalev A."/>
            <person name="Mihova T."/>
            <person name="Mittelman R."/>
            <person name="Mlenga V."/>
            <person name="Montmayeur A."/>
            <person name="Mulrain L."/>
            <person name="Navidi A."/>
            <person name="Naylor J."/>
            <person name="Negash T."/>
            <person name="Nguyen T."/>
            <person name="Nguyen N."/>
            <person name="Nicol R."/>
            <person name="Norbu C."/>
            <person name="Norbu N."/>
            <person name="Novod N."/>
            <person name="O'Neill B."/>
            <person name="Osman S."/>
            <person name="Markiewicz E."/>
            <person name="Oyono O.L."/>
            <person name="Patti C."/>
            <person name="Phunkhang P."/>
            <person name="Pierre F."/>
            <person name="Priest M."/>
            <person name="Raghuraman S."/>
            <person name="Rege F."/>
            <person name="Reyes R."/>
            <person name="Rise C."/>
            <person name="Rogov P."/>
            <person name="Ross K."/>
            <person name="Ryan E."/>
            <person name="Settipalli S."/>
            <person name="Shea T."/>
            <person name="Sherpa N."/>
            <person name="Shi L."/>
            <person name="Shih D."/>
            <person name="Sparrow T."/>
            <person name="Spaulding J."/>
            <person name="Stalker J."/>
            <person name="Stange-Thomann N."/>
            <person name="Stavropoulos S."/>
            <person name="Stone C."/>
            <person name="Strader C."/>
            <person name="Tesfaye S."/>
            <person name="Thomson T."/>
            <person name="Thoulutsang Y."/>
            <person name="Thoulutsang D."/>
            <person name="Topham K."/>
            <person name="Topping I."/>
            <person name="Tsamla T."/>
            <person name="Vassiliev H."/>
            <person name="Vo A."/>
            <person name="Wangchuk T."/>
            <person name="Wangdi T."/>
            <person name="Weiand M."/>
            <person name="Wilkinson J."/>
            <person name="Wilson A."/>
            <person name="Yadav S."/>
            <person name="Young G."/>
            <person name="Yu Q."/>
            <person name="Zembek L."/>
            <person name="Zhong D."/>
            <person name="Zimmer A."/>
            <person name="Zwirko Z."/>
            <person name="Jaffe D.B."/>
            <person name="Alvarez P."/>
            <person name="Brockman W."/>
            <person name="Butler J."/>
            <person name="Chin C."/>
            <person name="Gnerre S."/>
            <person name="Grabherr M."/>
            <person name="Kleber M."/>
            <person name="Mauceli E."/>
            <person name="MacCallum I."/>
        </authorList>
    </citation>
    <scope>NUCLEOTIDE SEQUENCE [LARGE SCALE GENOMIC DNA]</scope>
    <source>
        <strain evidence="10">Tucson 14024-0371.13</strain>
    </source>
</reference>
<dbReference type="eggNOG" id="KOG4359">
    <property type="taxonomic scope" value="Eukaryota"/>
</dbReference>
<evidence type="ECO:0000256" key="7">
    <source>
        <dbReference type="PROSITE-ProRule" id="PRU00464"/>
    </source>
</evidence>
<dbReference type="InterPro" id="IPR011146">
    <property type="entry name" value="HIT-like"/>
</dbReference>
<evidence type="ECO:0000256" key="6">
    <source>
        <dbReference type="ARBA" id="ARBA00042361"/>
    </source>
</evidence>
<dbReference type="Pfam" id="PF11969">
    <property type="entry name" value="DcpS_C"/>
    <property type="match status" value="1"/>
</dbReference>
<dbReference type="PANTHER" id="PTHR12486">
    <property type="entry name" value="APRATAXIN-RELATED"/>
    <property type="match status" value="1"/>
</dbReference>
<dbReference type="HOGENOM" id="CLU_056776_4_2_1"/>
<evidence type="ECO:0000256" key="2">
    <source>
        <dbReference type="ARBA" id="ARBA00022801"/>
    </source>
</evidence>
<feature type="domain" description="HIT" evidence="8">
    <location>
        <begin position="47"/>
        <end position="160"/>
    </location>
</feature>
<dbReference type="Gene3D" id="3.30.428.10">
    <property type="entry name" value="HIT-like"/>
    <property type="match status" value="1"/>
</dbReference>
<accession>B3MJE3</accession>
<protein>
    <recommendedName>
        <fullName evidence="5">Adenosine 5'-monophosphoramidase HINT3</fullName>
    </recommendedName>
    <alternativeName>
        <fullName evidence="6">Histidine triad nucleotide-binding protein 3</fullName>
    </alternativeName>
</protein>
<comment type="similarity">
    <text evidence="4">Belongs to the HINT family.</text>
</comment>
<evidence type="ECO:0000256" key="1">
    <source>
        <dbReference type="ARBA" id="ARBA00022741"/>
    </source>
</evidence>
<name>B3MJE3_DROAN</name>
<evidence type="ECO:0000259" key="8">
    <source>
        <dbReference type="PROSITE" id="PS51084"/>
    </source>
</evidence>
<dbReference type="PANTHER" id="PTHR12486:SF5">
    <property type="entry name" value="ADENOSINE 5'-MONOPHOSPHORAMIDASE HINT3"/>
    <property type="match status" value="1"/>
</dbReference>
<proteinExistence type="inferred from homology"/>